<dbReference type="Proteomes" id="UP000007392">
    <property type="component" value="Chromosome"/>
</dbReference>
<dbReference type="EMBL" id="CP003422">
    <property type="protein sequence ID" value="AFH63577.1"/>
    <property type="molecule type" value="Genomic_DNA"/>
</dbReference>
<protein>
    <submittedName>
        <fullName evidence="2">D-alanyl carrier protein</fullName>
    </submittedName>
</protein>
<reference evidence="2 3" key="1">
    <citation type="submission" date="2013-06" db="EMBL/GenBank/DDBJ databases">
        <title>Complete genome sequence of Paenibacillus mucilaginosus K02.</title>
        <authorList>
            <person name="Xiao B."/>
            <person name="Sun L."/>
            <person name="Xiao L."/>
            <person name="Lian B."/>
        </authorList>
    </citation>
    <scope>NUCLEOTIDE SEQUENCE [LARGE SCALE GENOMIC DNA]</scope>
    <source>
        <strain evidence="2 3">K02</strain>
    </source>
</reference>
<gene>
    <name evidence="2" type="ORF">B2K_23260</name>
</gene>
<feature type="domain" description="Carrier" evidence="1">
    <location>
        <begin position="1"/>
        <end position="80"/>
    </location>
</feature>
<dbReference type="AlphaFoldDB" id="I0BMI0"/>
<evidence type="ECO:0000259" key="1">
    <source>
        <dbReference type="PROSITE" id="PS50075"/>
    </source>
</evidence>
<accession>I0BMI0</accession>
<dbReference type="Gene3D" id="1.10.1200.10">
    <property type="entry name" value="ACP-like"/>
    <property type="match status" value="1"/>
</dbReference>
<dbReference type="KEGG" id="pmw:B2K_23260"/>
<dbReference type="PATRIC" id="fig|997761.3.peg.4594"/>
<dbReference type="SUPFAM" id="SSF47336">
    <property type="entry name" value="ACP-like"/>
    <property type="match status" value="1"/>
</dbReference>
<dbReference type="HOGENOM" id="CLU_108696_10_1_9"/>
<sequence length="88" mass="9995">MIMEQRIIELIGELKKDPALADRLTPESSILKDSGMESLLITHFILRVEDEFGVEIDFDTFDLSHLDSIASFCGYIRQHLPETAESGR</sequence>
<dbReference type="Pfam" id="PF00550">
    <property type="entry name" value="PP-binding"/>
    <property type="match status" value="1"/>
</dbReference>
<dbReference type="InterPro" id="IPR009081">
    <property type="entry name" value="PP-bd_ACP"/>
</dbReference>
<dbReference type="PROSITE" id="PS50075">
    <property type="entry name" value="CARRIER"/>
    <property type="match status" value="1"/>
</dbReference>
<dbReference type="InterPro" id="IPR036736">
    <property type="entry name" value="ACP-like_sf"/>
</dbReference>
<name>I0BMI0_9BACL</name>
<evidence type="ECO:0000313" key="2">
    <source>
        <dbReference type="EMBL" id="AFH63577.1"/>
    </source>
</evidence>
<proteinExistence type="predicted"/>
<evidence type="ECO:0000313" key="3">
    <source>
        <dbReference type="Proteomes" id="UP000007392"/>
    </source>
</evidence>
<organism evidence="2 3">
    <name type="scientific">Paenibacillus mucilaginosus K02</name>
    <dbReference type="NCBI Taxonomy" id="997761"/>
    <lineage>
        <taxon>Bacteria</taxon>
        <taxon>Bacillati</taxon>
        <taxon>Bacillota</taxon>
        <taxon>Bacilli</taxon>
        <taxon>Bacillales</taxon>
        <taxon>Paenibacillaceae</taxon>
        <taxon>Paenibacillus</taxon>
    </lineage>
</organism>